<keyword evidence="16" id="KW-0175">Coiled coil</keyword>
<evidence type="ECO:0000256" key="17">
    <source>
        <dbReference type="SAM" id="MobiDB-lite"/>
    </source>
</evidence>
<dbReference type="InterPro" id="IPR000408">
    <property type="entry name" value="Reg_chr_condens"/>
</dbReference>
<keyword evidence="5" id="KW-0963">Cytoplasm</keyword>
<comment type="cofactor">
    <cofactor evidence="1">
        <name>Mg(2+)</name>
        <dbReference type="ChEBI" id="CHEBI:18420"/>
    </cofactor>
</comment>
<evidence type="ECO:0000256" key="15">
    <source>
        <dbReference type="PROSITE-ProRule" id="PRU00235"/>
    </source>
</evidence>
<feature type="domain" description="Protein kinase" evidence="18">
    <location>
        <begin position="16"/>
        <end position="269"/>
    </location>
</feature>
<evidence type="ECO:0000256" key="6">
    <source>
        <dbReference type="ARBA" id="ARBA00022527"/>
    </source>
</evidence>
<dbReference type="Gene3D" id="2.130.10.30">
    <property type="entry name" value="Regulator of chromosome condensation 1/beta-lactamase-inhibitor protein II"/>
    <property type="match status" value="2"/>
</dbReference>
<keyword evidence="11" id="KW-0547">Nucleotide-binding</keyword>
<comment type="subcellular location">
    <subcellularLocation>
        <location evidence="2">Cytoplasm</location>
    </subcellularLocation>
</comment>
<evidence type="ECO:0000256" key="16">
    <source>
        <dbReference type="SAM" id="Coils"/>
    </source>
</evidence>
<dbReference type="Gene3D" id="1.10.510.10">
    <property type="entry name" value="Transferase(Phosphotransferase) domain 1"/>
    <property type="match status" value="1"/>
</dbReference>
<evidence type="ECO:0000256" key="8">
    <source>
        <dbReference type="ARBA" id="ARBA00022679"/>
    </source>
</evidence>
<evidence type="ECO:0000259" key="18">
    <source>
        <dbReference type="PROSITE" id="PS50011"/>
    </source>
</evidence>
<evidence type="ECO:0000313" key="19">
    <source>
        <dbReference type="Proteomes" id="UP000694888"/>
    </source>
</evidence>
<evidence type="ECO:0000313" key="20">
    <source>
        <dbReference type="RefSeq" id="XP_012945754.1"/>
    </source>
</evidence>
<feature type="region of interest" description="Disordered" evidence="17">
    <location>
        <begin position="758"/>
        <end position="785"/>
    </location>
</feature>
<feature type="compositionally biased region" description="Low complexity" evidence="17">
    <location>
        <begin position="767"/>
        <end position="783"/>
    </location>
</feature>
<dbReference type="PANTHER" id="PTHR44535">
    <property type="entry name" value="PROTEIN CBG16200"/>
    <property type="match status" value="1"/>
</dbReference>
<accession>A0ABM1ADS5</accession>
<comment type="similarity">
    <text evidence="3">Belongs to the protein kinase superfamily. NEK Ser/Thr protein kinase family. NIMA subfamily.</text>
</comment>
<dbReference type="PRINTS" id="PR00633">
    <property type="entry name" value="RCCNDNSATION"/>
</dbReference>
<dbReference type="InterPro" id="IPR008271">
    <property type="entry name" value="Ser/Thr_kinase_AS"/>
</dbReference>
<dbReference type="PANTHER" id="PTHR44535:SF1">
    <property type="entry name" value="SERINE_THREONINE-PROTEIN KINASE NEK9"/>
    <property type="match status" value="1"/>
</dbReference>
<evidence type="ECO:0000256" key="14">
    <source>
        <dbReference type="ARBA" id="ARBA00022842"/>
    </source>
</evidence>
<keyword evidence="9" id="KW-0479">Metal-binding</keyword>
<name>A0ABM1ADS5_APLCA</name>
<evidence type="ECO:0000256" key="5">
    <source>
        <dbReference type="ARBA" id="ARBA00022490"/>
    </source>
</evidence>
<dbReference type="PROSITE" id="PS00108">
    <property type="entry name" value="PROTEIN_KINASE_ST"/>
    <property type="match status" value="1"/>
</dbReference>
<dbReference type="InterPro" id="IPR058923">
    <property type="entry name" value="RCC1-like_dom"/>
</dbReference>
<dbReference type="EC" id="2.7.11.1" evidence="4"/>
<keyword evidence="7" id="KW-0597">Phosphoprotein</keyword>
<evidence type="ECO:0000256" key="7">
    <source>
        <dbReference type="ARBA" id="ARBA00022553"/>
    </source>
</evidence>
<evidence type="ECO:0000256" key="3">
    <source>
        <dbReference type="ARBA" id="ARBA00010886"/>
    </source>
</evidence>
<organism evidence="19 20">
    <name type="scientific">Aplysia californica</name>
    <name type="common">California sea hare</name>
    <dbReference type="NCBI Taxonomy" id="6500"/>
    <lineage>
        <taxon>Eukaryota</taxon>
        <taxon>Metazoa</taxon>
        <taxon>Spiralia</taxon>
        <taxon>Lophotrochozoa</taxon>
        <taxon>Mollusca</taxon>
        <taxon>Gastropoda</taxon>
        <taxon>Heterobranchia</taxon>
        <taxon>Euthyneura</taxon>
        <taxon>Tectipleura</taxon>
        <taxon>Aplysiida</taxon>
        <taxon>Aplysioidea</taxon>
        <taxon>Aplysiidae</taxon>
        <taxon>Aplysia</taxon>
    </lineage>
</organism>
<dbReference type="RefSeq" id="XP_012945754.1">
    <property type="nucleotide sequence ID" value="XM_013090300.1"/>
</dbReference>
<gene>
    <name evidence="20" type="primary">LOC101861927</name>
</gene>
<protein>
    <recommendedName>
        <fullName evidence="4">non-specific serine/threonine protein kinase</fullName>
        <ecNumber evidence="4">2.7.11.1</ecNumber>
    </recommendedName>
</protein>
<proteinExistence type="inferred from homology"/>
<feature type="repeat" description="RCC1" evidence="15">
    <location>
        <begin position="407"/>
        <end position="459"/>
    </location>
</feature>
<dbReference type="InterPro" id="IPR009091">
    <property type="entry name" value="RCC1/BLIP-II"/>
</dbReference>
<keyword evidence="19" id="KW-1185">Reference proteome</keyword>
<dbReference type="InterPro" id="IPR000719">
    <property type="entry name" value="Prot_kinase_dom"/>
</dbReference>
<keyword evidence="14" id="KW-0460">Magnesium</keyword>
<feature type="repeat" description="RCC1" evidence="15">
    <location>
        <begin position="578"/>
        <end position="630"/>
    </location>
</feature>
<reference evidence="20" key="1">
    <citation type="submission" date="2025-08" db="UniProtKB">
        <authorList>
            <consortium name="RefSeq"/>
        </authorList>
    </citation>
    <scope>IDENTIFICATION</scope>
</reference>
<dbReference type="Gene3D" id="3.30.200.20">
    <property type="entry name" value="Phosphorylase Kinase, domain 1"/>
    <property type="match status" value="1"/>
</dbReference>
<keyword evidence="13" id="KW-0067">ATP-binding</keyword>
<dbReference type="SUPFAM" id="SSF50985">
    <property type="entry name" value="RCC1/BLIP-II"/>
    <property type="match status" value="1"/>
</dbReference>
<keyword evidence="6" id="KW-0723">Serine/threonine-protein kinase</keyword>
<dbReference type="SMART" id="SM00220">
    <property type="entry name" value="S_TKc"/>
    <property type="match status" value="1"/>
</dbReference>
<dbReference type="Pfam" id="PF25390">
    <property type="entry name" value="WD40_RLD"/>
    <property type="match status" value="1"/>
</dbReference>
<sequence length="893" mass="98064">MASDSPELDGGIPISYIFVRVLGSGAFGEAVLYQKTEDNSLVVWKEVNLGRLNEKQRRDSQNEIDILSFVNHANIISYYNHFVDEDTLFIEMEYANGGTLYDKVSSCTKLWPEKDVLWYLYQMTSALAYIHQCGVIHRDIKTLNIFLTKVGLVKLGDFGISRFLESKNQMAETLVGTPYYMSPEIMKGEKYNFQSDIWALGCVLYEMLTLSRTFQATNPLKLALDIVKSDHTGINKCYSDGMRNLVDIMLRKKPEERPTAEELLARPLLASSLLKMEQKVYELNSTTRRTRLSAASTSNSVSVVTSKMCEIYQWGGGKMTPQKLEMFTREKSPMQVAAGHCHFAAITFEKELYTWANPQGGVGMVGQLGHGDTASYKAPKRVDALLSMPVHQVACGEDFTLCVSDDGALYAFGSDYYGCLGCEGEDEEVLVPVVVDFFSDHPVLEVACGDNHVIALTHYRDVYTWGSGEFGRLGLGSEDDFNTPQKVDIPVKQQIKSVCAGSDSSFLLCSSGRLLACGSNQFNKLGFNSQTSGLRKRKAKTFDIPHRDRFSTVKPLTGKNVMVVAAGKTHSGVIDSFGHLYMFGSNKFGQLGVGDFKARPGVCRVGGVLAGQRVETLACGDGFTVASTNENQIYSWGNGESGRLGANFTDQGIGPNSMCTAFPRPIFGSMHLVSCMSCRHWNTLIIAEKVLNQKTLKSRVSSPKQIWPPSEKKVALQTVAGSIDSGPDDEPHAPEDAVSSDTSSDFALPEDIAAVDAKREFSPDVFTPPRSRPSSASTGRGSPIPSWLEKELNEAEVIPFPTPSPIVWDKNAHPLGPKGEKPSPLPHVPELSVANALPPIKSPDLKLLIPSNDAETVAFLTSRVAKLEEENLKLKQTVEEQAELIKKLRGDGV</sequence>
<keyword evidence="10" id="KW-0677">Repeat</keyword>
<keyword evidence="12 20" id="KW-0418">Kinase</keyword>
<evidence type="ECO:0000256" key="13">
    <source>
        <dbReference type="ARBA" id="ARBA00022840"/>
    </source>
</evidence>
<feature type="region of interest" description="Disordered" evidence="17">
    <location>
        <begin position="809"/>
        <end position="830"/>
    </location>
</feature>
<feature type="repeat" description="RCC1" evidence="15">
    <location>
        <begin position="350"/>
        <end position="406"/>
    </location>
</feature>
<feature type="repeat" description="RCC1" evidence="15">
    <location>
        <begin position="460"/>
        <end position="511"/>
    </location>
</feature>
<evidence type="ECO:0000256" key="11">
    <source>
        <dbReference type="ARBA" id="ARBA00022741"/>
    </source>
</evidence>
<evidence type="ECO:0000256" key="2">
    <source>
        <dbReference type="ARBA" id="ARBA00004496"/>
    </source>
</evidence>
<evidence type="ECO:0000256" key="10">
    <source>
        <dbReference type="ARBA" id="ARBA00022737"/>
    </source>
</evidence>
<dbReference type="SUPFAM" id="SSF56112">
    <property type="entry name" value="Protein kinase-like (PK-like)"/>
    <property type="match status" value="1"/>
</dbReference>
<dbReference type="Proteomes" id="UP000694888">
    <property type="component" value="Unplaced"/>
</dbReference>
<evidence type="ECO:0000256" key="4">
    <source>
        <dbReference type="ARBA" id="ARBA00012513"/>
    </source>
</evidence>
<dbReference type="GO" id="GO:0016301">
    <property type="term" value="F:kinase activity"/>
    <property type="evidence" value="ECO:0007669"/>
    <property type="project" value="UniProtKB-KW"/>
</dbReference>
<evidence type="ECO:0000256" key="1">
    <source>
        <dbReference type="ARBA" id="ARBA00001946"/>
    </source>
</evidence>
<dbReference type="GeneID" id="101861927"/>
<dbReference type="PROSITE" id="PS50011">
    <property type="entry name" value="PROTEIN_KINASE_DOM"/>
    <property type="match status" value="1"/>
</dbReference>
<evidence type="ECO:0000256" key="12">
    <source>
        <dbReference type="ARBA" id="ARBA00022777"/>
    </source>
</evidence>
<feature type="coiled-coil region" evidence="16">
    <location>
        <begin position="857"/>
        <end position="887"/>
    </location>
</feature>
<evidence type="ECO:0000256" key="9">
    <source>
        <dbReference type="ARBA" id="ARBA00022723"/>
    </source>
</evidence>
<feature type="region of interest" description="Disordered" evidence="17">
    <location>
        <begin position="721"/>
        <end position="745"/>
    </location>
</feature>
<dbReference type="PROSITE" id="PS50012">
    <property type="entry name" value="RCC1_3"/>
    <property type="match status" value="5"/>
</dbReference>
<dbReference type="Pfam" id="PF00069">
    <property type="entry name" value="Pkinase"/>
    <property type="match status" value="1"/>
</dbReference>
<feature type="repeat" description="RCC1" evidence="15">
    <location>
        <begin position="631"/>
        <end position="689"/>
    </location>
</feature>
<keyword evidence="8" id="KW-0808">Transferase</keyword>
<dbReference type="InterPro" id="IPR051997">
    <property type="entry name" value="STK_NEK"/>
</dbReference>
<dbReference type="InterPro" id="IPR011009">
    <property type="entry name" value="Kinase-like_dom_sf"/>
</dbReference>